<accession>A0ABT7AYZ5</accession>
<dbReference type="EMBL" id="JAQOSP010000141">
    <property type="protein sequence ID" value="MDJ1172085.1"/>
    <property type="molecule type" value="Genomic_DNA"/>
</dbReference>
<organism evidence="1 2">
    <name type="scientific">Roseofilum acuticapitatum BLCC-M154</name>
    <dbReference type="NCBI Taxonomy" id="3022444"/>
    <lineage>
        <taxon>Bacteria</taxon>
        <taxon>Bacillati</taxon>
        <taxon>Cyanobacteriota</taxon>
        <taxon>Cyanophyceae</taxon>
        <taxon>Desertifilales</taxon>
        <taxon>Desertifilaceae</taxon>
        <taxon>Roseofilum</taxon>
        <taxon>Roseofilum acuticapitatum</taxon>
    </lineage>
</organism>
<dbReference type="Proteomes" id="UP001235303">
    <property type="component" value="Unassembled WGS sequence"/>
</dbReference>
<protein>
    <recommendedName>
        <fullName evidence="3">Outer membrane protein beta-barrel domain-containing protein</fullName>
    </recommendedName>
</protein>
<sequence>MSYQQFALIPQPLLPQEKGSRSPSPVGEGYRERAKSLVYLILGSLLGLWGIQIAAYADALDVPPGVLEESPVLQRWQEDVPNVLEEIQTDPSLPTRLRGGYSQFPSSEHLGGFHVGLEDWWLGRTRLSVSGGYEGSFGGERSHLSLDLHYHLLPLGGYFNVAPVLGYHHLGTPDYSRGGVNIGMRLILIPSRGGGTDLSLSQTFVNPGSGTEIGLTTLSMGYALTKKWRLGTEIEKQNSTERKDSRVSISMEWMF</sequence>
<comment type="caution">
    <text evidence="1">The sequence shown here is derived from an EMBL/GenBank/DDBJ whole genome shotgun (WGS) entry which is preliminary data.</text>
</comment>
<gene>
    <name evidence="1" type="ORF">PMG71_21900</name>
</gene>
<keyword evidence="2" id="KW-1185">Reference proteome</keyword>
<evidence type="ECO:0008006" key="3">
    <source>
        <dbReference type="Google" id="ProtNLM"/>
    </source>
</evidence>
<proteinExistence type="predicted"/>
<evidence type="ECO:0000313" key="2">
    <source>
        <dbReference type="Proteomes" id="UP001235303"/>
    </source>
</evidence>
<evidence type="ECO:0000313" key="1">
    <source>
        <dbReference type="EMBL" id="MDJ1172085.1"/>
    </source>
</evidence>
<name>A0ABT7AYZ5_9CYAN</name>
<reference evidence="1 2" key="1">
    <citation type="submission" date="2023-01" db="EMBL/GenBank/DDBJ databases">
        <title>Novel diversity within Roseofilum (Cyanobacteria; Desertifilaceae) from marine benthic mats with descriptions of four novel species.</title>
        <authorList>
            <person name="Wang Y."/>
            <person name="Berthold D.E."/>
            <person name="Hu J."/>
            <person name="Lefler F.W."/>
            <person name="Laughinghouse H.D. IV."/>
        </authorList>
    </citation>
    <scope>NUCLEOTIDE SEQUENCE [LARGE SCALE GENOMIC DNA]</scope>
    <source>
        <strain evidence="1 2">BLCC-M154</strain>
    </source>
</reference>
<dbReference type="RefSeq" id="WP_283755838.1">
    <property type="nucleotide sequence ID" value="NZ_JAQOSP010000141.1"/>
</dbReference>